<evidence type="ECO:0000313" key="1">
    <source>
        <dbReference type="EMBL" id="CAG9979420.1"/>
    </source>
</evidence>
<evidence type="ECO:0000313" key="2">
    <source>
        <dbReference type="Proteomes" id="UP000754883"/>
    </source>
</evidence>
<reference evidence="1 2" key="2">
    <citation type="submission" date="2021-10" db="EMBL/GenBank/DDBJ databases">
        <authorList>
            <person name="Piombo E."/>
        </authorList>
    </citation>
    <scope>NUCLEOTIDE SEQUENCE [LARGE SCALE GENOMIC DNA]</scope>
</reference>
<proteinExistence type="predicted"/>
<gene>
    <name evidence="1" type="ORF">CBYS24578_00004882</name>
</gene>
<organism evidence="1 2">
    <name type="scientific">Clonostachys byssicola</name>
    <dbReference type="NCBI Taxonomy" id="160290"/>
    <lineage>
        <taxon>Eukaryota</taxon>
        <taxon>Fungi</taxon>
        <taxon>Dikarya</taxon>
        <taxon>Ascomycota</taxon>
        <taxon>Pezizomycotina</taxon>
        <taxon>Sordariomycetes</taxon>
        <taxon>Hypocreomycetidae</taxon>
        <taxon>Hypocreales</taxon>
        <taxon>Bionectriaceae</taxon>
        <taxon>Clonostachys</taxon>
    </lineage>
</organism>
<dbReference type="EMBL" id="CABFNO020001301">
    <property type="protein sequence ID" value="CAG9979420.1"/>
    <property type="molecule type" value="Genomic_DNA"/>
</dbReference>
<accession>A0A9N9U2Q7</accession>
<dbReference type="AlphaFoldDB" id="A0A9N9U2Q7"/>
<comment type="caution">
    <text evidence="1">The sequence shown here is derived from an EMBL/GenBank/DDBJ whole genome shotgun (WGS) entry which is preliminary data.</text>
</comment>
<dbReference type="Proteomes" id="UP000754883">
    <property type="component" value="Unassembled WGS sequence"/>
</dbReference>
<keyword evidence="2" id="KW-1185">Reference proteome</keyword>
<protein>
    <submittedName>
        <fullName evidence="1">Uncharacterized protein</fullName>
    </submittedName>
</protein>
<reference evidence="2" key="1">
    <citation type="submission" date="2019-06" db="EMBL/GenBank/DDBJ databases">
        <authorList>
            <person name="Broberg M."/>
        </authorList>
    </citation>
    <scope>NUCLEOTIDE SEQUENCE [LARGE SCALE GENOMIC DNA]</scope>
</reference>
<name>A0A9N9U2Q7_9HYPO</name>
<sequence>MRSSPILLDLAHERLGPPLDIHLGGPGLDGVEHAPLEVVAGAQDSLDPRDLQVPVFRLEGLEGVGDAVAVGGEELVEELGGAPRLLDGGADLGAGEGLEEVEGDADVVDELVDKRVGAAEAGALVADGGEVADEELVGEDLDEDVDEGVVEDLAVVGDVLLEGDDHLLHGGAGVPLRGEEVGHDLGEVDGEDDLGEAGDAPGAEVDVAVAEAVHLRLDALRVSRGDVRLEGLAPVGQVGEAALVLVVVDAGDLVVGRGHEPVLQGLEALELLGVAAGGDGLVARGLGLEHVLPGLLPVVQTYQHGVNNTFDNVSSLRVGCRVHLLLQHTPQGHQVLRSEVSVLVLVKVGAALGASCAPLGEVALLLGEDTLDPLVEELDNELSEVTNKLSLTVVDDMRHKLLLPESQLSHLLVVLLWEANNFKAGVRVIHDANQEVVHEPVVDIGICLGNLPSLGHQRRHPDLDHVEVVEEPLHDLLEIGRVLEELLAGLLKVLLRAELDGLHELVLVPADVPRAVRDPLEAHGHLPVVLERLLHGQDALVALLLGVDHDGEAHHETVVLVDHQVDQVEGDEAHVLVEPLNGVVQPGEVILQGRFEARVVGSLDLLHGIVADIPQQGELVVAGQEVGHVLFIVVVLLQHPLHDSQPAAEGLEVVAHGLDGVEVAVGLRHEVDAGKVLDHVLRLGAELVDLDHLVLDHLDRLLAVAQAVHARLGQLELLPQTGAELAVDGRLLT</sequence>